<dbReference type="Proteomes" id="UP000030763">
    <property type="component" value="Unassembled WGS sequence"/>
</dbReference>
<accession>U6MAI5</accession>
<proteinExistence type="predicted"/>
<dbReference type="GeneID" id="25339228"/>
<dbReference type="AlphaFoldDB" id="U6MAI5"/>
<evidence type="ECO:0000313" key="2">
    <source>
        <dbReference type="EMBL" id="CDJ58670.1"/>
    </source>
</evidence>
<feature type="compositionally biased region" description="Basic and acidic residues" evidence="1">
    <location>
        <begin position="1"/>
        <end position="11"/>
    </location>
</feature>
<dbReference type="EMBL" id="HG719775">
    <property type="protein sequence ID" value="CDJ58670.1"/>
    <property type="molecule type" value="Genomic_DNA"/>
</dbReference>
<sequence>MLLRGLAREFESTAQPSGLWVPNFLQRTPRSAEDKASRAHNKNESDVDQKDDDGAPMDAVDWCIGSRAAKDGGPCLWDLAGQEVAQGSQSFQEPAVTAETNGAGVAAEKP</sequence>
<dbReference type="RefSeq" id="XP_013335318.1">
    <property type="nucleotide sequence ID" value="XM_013479864.1"/>
</dbReference>
<reference evidence="2" key="1">
    <citation type="submission" date="2013-10" db="EMBL/GenBank/DDBJ databases">
        <title>Genomic analysis of the causative agents of coccidiosis in chickens.</title>
        <authorList>
            <person name="Reid A.J."/>
            <person name="Blake D."/>
            <person name="Billington K."/>
            <person name="Browne H."/>
            <person name="Dunn M."/>
            <person name="Hung S."/>
            <person name="Kawahara F."/>
            <person name="Miranda-Saavedra D."/>
            <person name="Mourier T."/>
            <person name="Nagra H."/>
            <person name="Otto T.D."/>
            <person name="Rawlings N."/>
            <person name="Sanchez A."/>
            <person name="Sanders M."/>
            <person name="Subramaniam C."/>
            <person name="Tay Y."/>
            <person name="Dear P."/>
            <person name="Doerig C."/>
            <person name="Gruber A."/>
            <person name="Parkinson J."/>
            <person name="Shirley M."/>
            <person name="Wan K.L."/>
            <person name="Berriman M."/>
            <person name="Tomley F."/>
            <person name="Pain A."/>
        </authorList>
    </citation>
    <scope>NUCLEOTIDE SEQUENCE [LARGE SCALE GENOMIC DNA]</scope>
    <source>
        <strain evidence="2">Weybridge</strain>
    </source>
</reference>
<protein>
    <submittedName>
        <fullName evidence="2">Uncharacterized protein</fullName>
    </submittedName>
</protein>
<organism evidence="2 3">
    <name type="scientific">Eimeria maxima</name>
    <name type="common">Coccidian parasite</name>
    <dbReference type="NCBI Taxonomy" id="5804"/>
    <lineage>
        <taxon>Eukaryota</taxon>
        <taxon>Sar</taxon>
        <taxon>Alveolata</taxon>
        <taxon>Apicomplexa</taxon>
        <taxon>Conoidasida</taxon>
        <taxon>Coccidia</taxon>
        <taxon>Eucoccidiorida</taxon>
        <taxon>Eimeriorina</taxon>
        <taxon>Eimeriidae</taxon>
        <taxon>Eimeria</taxon>
    </lineage>
</organism>
<keyword evidence="3" id="KW-1185">Reference proteome</keyword>
<feature type="region of interest" description="Disordered" evidence="1">
    <location>
        <begin position="87"/>
        <end position="110"/>
    </location>
</feature>
<name>U6MAI5_EIMMA</name>
<reference evidence="2" key="2">
    <citation type="submission" date="2013-10" db="EMBL/GenBank/DDBJ databases">
        <authorList>
            <person name="Aslett M."/>
        </authorList>
    </citation>
    <scope>NUCLEOTIDE SEQUENCE [LARGE SCALE GENOMIC DNA]</scope>
    <source>
        <strain evidence="2">Weybridge</strain>
    </source>
</reference>
<gene>
    <name evidence="2" type="ORF">EMWEY_00052420</name>
</gene>
<feature type="region of interest" description="Disordered" evidence="1">
    <location>
        <begin position="1"/>
        <end position="59"/>
    </location>
</feature>
<evidence type="ECO:0000313" key="3">
    <source>
        <dbReference type="Proteomes" id="UP000030763"/>
    </source>
</evidence>
<dbReference type="VEuPathDB" id="ToxoDB:EMWEY_00052420"/>
<evidence type="ECO:0000256" key="1">
    <source>
        <dbReference type="SAM" id="MobiDB-lite"/>
    </source>
</evidence>
<feature type="compositionally biased region" description="Basic and acidic residues" evidence="1">
    <location>
        <begin position="30"/>
        <end position="48"/>
    </location>
</feature>